<evidence type="ECO:0000313" key="4">
    <source>
        <dbReference type="Proteomes" id="UP000272942"/>
    </source>
</evidence>
<dbReference type="EMBL" id="UZAN01001371">
    <property type="protein sequence ID" value="VDP22480.1"/>
    <property type="molecule type" value="Genomic_DNA"/>
</dbReference>
<reference evidence="3 4" key="1">
    <citation type="submission" date="2018-11" db="EMBL/GenBank/DDBJ databases">
        <authorList>
            <consortium name="Pathogen Informatics"/>
        </authorList>
    </citation>
    <scope>NUCLEOTIDE SEQUENCE [LARGE SCALE GENOMIC DNA]</scope>
    <source>
        <strain evidence="3 4">Egypt</strain>
    </source>
</reference>
<keyword evidence="4" id="KW-1185">Reference proteome</keyword>
<evidence type="ECO:0000259" key="2">
    <source>
        <dbReference type="Pfam" id="PF06375"/>
    </source>
</evidence>
<dbReference type="InterPro" id="IPR010474">
    <property type="entry name" value="AP3D_dom_metazoa"/>
</dbReference>
<sequence>MTKLSSQRSNKRLTQKGSEKQKTKRPGKSRPTKPAETTDSDPLAADPDDVGDVRATPLVRLDFDMPEGTQDAGDSLTETEDLNDPHRRLDIALDGLIDPIPPRPSSSAIGSRRSDRGSKKSTPSKRVESARTNRVCGRGC</sequence>
<dbReference type="Proteomes" id="UP000272942">
    <property type="component" value="Unassembled WGS sequence"/>
</dbReference>
<evidence type="ECO:0000256" key="1">
    <source>
        <dbReference type="SAM" id="MobiDB-lite"/>
    </source>
</evidence>
<protein>
    <recommendedName>
        <fullName evidence="2">AP-3 complex subunit delta domain-containing protein</fullName>
    </recommendedName>
</protein>
<feature type="compositionally biased region" description="Basic residues" evidence="1">
    <location>
        <begin position="22"/>
        <end position="31"/>
    </location>
</feature>
<evidence type="ECO:0000313" key="3">
    <source>
        <dbReference type="EMBL" id="VDP22480.1"/>
    </source>
</evidence>
<organism evidence="3 4">
    <name type="scientific">Echinostoma caproni</name>
    <dbReference type="NCBI Taxonomy" id="27848"/>
    <lineage>
        <taxon>Eukaryota</taxon>
        <taxon>Metazoa</taxon>
        <taxon>Spiralia</taxon>
        <taxon>Lophotrochozoa</taxon>
        <taxon>Platyhelminthes</taxon>
        <taxon>Trematoda</taxon>
        <taxon>Digenea</taxon>
        <taxon>Plagiorchiida</taxon>
        <taxon>Echinostomata</taxon>
        <taxon>Echinostomatoidea</taxon>
        <taxon>Echinostomatidae</taxon>
        <taxon>Echinostoma</taxon>
    </lineage>
</organism>
<feature type="region of interest" description="Disordered" evidence="1">
    <location>
        <begin position="1"/>
        <end position="140"/>
    </location>
</feature>
<gene>
    <name evidence="3" type="ORF">ECPE_LOCUS424</name>
</gene>
<feature type="domain" description="AP-3 complex subunit delta" evidence="2">
    <location>
        <begin position="6"/>
        <end position="94"/>
    </location>
</feature>
<dbReference type="Pfam" id="PF06375">
    <property type="entry name" value="AP3D1"/>
    <property type="match status" value="1"/>
</dbReference>
<dbReference type="GO" id="GO:0015031">
    <property type="term" value="P:protein transport"/>
    <property type="evidence" value="ECO:0007669"/>
    <property type="project" value="InterPro"/>
</dbReference>
<proteinExistence type="predicted"/>
<dbReference type="AlphaFoldDB" id="A0A3P8BWE1"/>
<dbReference type="GO" id="GO:0030123">
    <property type="term" value="C:AP-3 adaptor complex"/>
    <property type="evidence" value="ECO:0007669"/>
    <property type="project" value="InterPro"/>
</dbReference>
<accession>A0A3P8BWE1</accession>
<name>A0A3P8BWE1_9TREM</name>